<dbReference type="PRINTS" id="PR00080">
    <property type="entry name" value="SDRFAMILY"/>
</dbReference>
<comment type="caution">
    <text evidence="5">The sequence shown here is derived from an EMBL/GenBank/DDBJ whole genome shotgun (WGS) entry which is preliminary data.</text>
</comment>
<dbReference type="Pfam" id="PF00106">
    <property type="entry name" value="adh_short"/>
    <property type="match status" value="1"/>
</dbReference>
<dbReference type="InterPro" id="IPR057326">
    <property type="entry name" value="KR_dom"/>
</dbReference>
<dbReference type="PANTHER" id="PTHR44196">
    <property type="entry name" value="DEHYDROGENASE/REDUCTASE SDR FAMILY MEMBER 7B"/>
    <property type="match status" value="1"/>
</dbReference>
<dbReference type="SUPFAM" id="SSF51735">
    <property type="entry name" value="NAD(P)-binding Rossmann-fold domains"/>
    <property type="match status" value="1"/>
</dbReference>
<name>A0A369BGQ4_9BACL</name>
<comment type="similarity">
    <text evidence="1 3">Belongs to the short-chain dehydrogenases/reductases (SDR) family.</text>
</comment>
<evidence type="ECO:0000313" key="5">
    <source>
        <dbReference type="EMBL" id="RCX19746.1"/>
    </source>
</evidence>
<dbReference type="Gene3D" id="3.40.50.720">
    <property type="entry name" value="NAD(P)-binding Rossmann-like Domain"/>
    <property type="match status" value="1"/>
</dbReference>
<dbReference type="PANTHER" id="PTHR44196:SF1">
    <property type="entry name" value="DEHYDROGENASE_REDUCTASE SDR FAMILY MEMBER 7B"/>
    <property type="match status" value="1"/>
</dbReference>
<feature type="domain" description="Ketoreductase" evidence="4">
    <location>
        <begin position="18"/>
        <end position="199"/>
    </location>
</feature>
<gene>
    <name evidence="5" type="ORF">DFP94_104200</name>
</gene>
<dbReference type="GO" id="GO:0016491">
    <property type="term" value="F:oxidoreductase activity"/>
    <property type="evidence" value="ECO:0007669"/>
    <property type="project" value="UniProtKB-KW"/>
</dbReference>
<proteinExistence type="inferred from homology"/>
<dbReference type="InterPro" id="IPR002347">
    <property type="entry name" value="SDR_fam"/>
</dbReference>
<dbReference type="InterPro" id="IPR020904">
    <property type="entry name" value="Sc_DH/Rdtase_CS"/>
</dbReference>
<sequence length="270" mass="29404">MDYKVKFEGMRVMSLNNKVIVVTGASSGIGALAAQMLSAQGATVVLAARSGEKLKAVSSGMMGPSRILELNVGDDASVEAGFRQIYAEFGRVDCLVNNAGYGKFAYFDDMPLQEFDDMMNVNYMGMVRCTKAVLPHMKDARFGRIVNVASIAGKIGTSKSTSYTATKHAVIGFSSALRQEVREYGITVSTINPGPIDTPFFTLADPEGNYVNNVKWFMMKPERVAKAMVSAVQSGTTEINLPWIAGAGAKLYQMFPRLADRLSYRMLNKK</sequence>
<reference evidence="5 6" key="1">
    <citation type="submission" date="2018-07" db="EMBL/GenBank/DDBJ databases">
        <title>Genomic Encyclopedia of Type Strains, Phase III (KMG-III): the genomes of soil and plant-associated and newly described type strains.</title>
        <authorList>
            <person name="Whitman W."/>
        </authorList>
    </citation>
    <scope>NUCLEOTIDE SEQUENCE [LARGE SCALE GENOMIC DNA]</scope>
    <source>
        <strain evidence="5 6">CECT 8333</strain>
    </source>
</reference>
<dbReference type="GO" id="GO:0016020">
    <property type="term" value="C:membrane"/>
    <property type="evidence" value="ECO:0007669"/>
    <property type="project" value="TreeGrafter"/>
</dbReference>
<evidence type="ECO:0000259" key="4">
    <source>
        <dbReference type="SMART" id="SM00822"/>
    </source>
</evidence>
<organism evidence="5 6">
    <name type="scientific">Fontibacillus phaseoli</name>
    <dbReference type="NCBI Taxonomy" id="1416533"/>
    <lineage>
        <taxon>Bacteria</taxon>
        <taxon>Bacillati</taxon>
        <taxon>Bacillota</taxon>
        <taxon>Bacilli</taxon>
        <taxon>Bacillales</taxon>
        <taxon>Paenibacillaceae</taxon>
        <taxon>Fontibacillus</taxon>
    </lineage>
</organism>
<dbReference type="AlphaFoldDB" id="A0A369BGQ4"/>
<keyword evidence="2" id="KW-0560">Oxidoreductase</keyword>
<dbReference type="PROSITE" id="PS00061">
    <property type="entry name" value="ADH_SHORT"/>
    <property type="match status" value="1"/>
</dbReference>
<keyword evidence="6" id="KW-1185">Reference proteome</keyword>
<evidence type="ECO:0000313" key="6">
    <source>
        <dbReference type="Proteomes" id="UP000253090"/>
    </source>
</evidence>
<dbReference type="EMBL" id="QPJW01000004">
    <property type="protein sequence ID" value="RCX19746.1"/>
    <property type="molecule type" value="Genomic_DNA"/>
</dbReference>
<dbReference type="GO" id="GO:0008206">
    <property type="term" value="P:bile acid metabolic process"/>
    <property type="evidence" value="ECO:0007669"/>
    <property type="project" value="UniProtKB-ARBA"/>
</dbReference>
<dbReference type="PRINTS" id="PR00081">
    <property type="entry name" value="GDHRDH"/>
</dbReference>
<evidence type="ECO:0000256" key="1">
    <source>
        <dbReference type="ARBA" id="ARBA00006484"/>
    </source>
</evidence>
<dbReference type="Proteomes" id="UP000253090">
    <property type="component" value="Unassembled WGS sequence"/>
</dbReference>
<evidence type="ECO:0000256" key="3">
    <source>
        <dbReference type="RuleBase" id="RU000363"/>
    </source>
</evidence>
<evidence type="ECO:0000256" key="2">
    <source>
        <dbReference type="ARBA" id="ARBA00023002"/>
    </source>
</evidence>
<accession>A0A369BGQ4</accession>
<protein>
    <recommendedName>
        <fullName evidence="4">Ketoreductase domain-containing protein</fullName>
    </recommendedName>
</protein>
<dbReference type="FunFam" id="3.40.50.720:FF:000084">
    <property type="entry name" value="Short-chain dehydrogenase reductase"/>
    <property type="match status" value="1"/>
</dbReference>
<dbReference type="InterPro" id="IPR036291">
    <property type="entry name" value="NAD(P)-bd_dom_sf"/>
</dbReference>
<dbReference type="SMART" id="SM00822">
    <property type="entry name" value="PKS_KR"/>
    <property type="match status" value="1"/>
</dbReference>